<protein>
    <submittedName>
        <fullName evidence="1 3">Uncharacterized protein</fullName>
    </submittedName>
</protein>
<evidence type="ECO:0000313" key="3">
    <source>
        <dbReference type="EnsemblPlants" id="AES81856"/>
    </source>
</evidence>
<dbReference type="HOGENOM" id="CLU_3053445_0_0_1"/>
<keyword evidence="4" id="KW-1185">Reference proteome</keyword>
<reference evidence="3" key="5">
    <citation type="submission" date="2015-04" db="UniProtKB">
        <authorList>
            <consortium name="EnsemblPlants"/>
        </authorList>
    </citation>
    <scope>IDENTIFICATION</scope>
    <source>
        <strain evidence="3">cv. Jemalong A17</strain>
    </source>
</reference>
<accession>Q2HV59</accession>
<evidence type="ECO:0000313" key="1">
    <source>
        <dbReference type="EMBL" id="ABD32792.1"/>
    </source>
</evidence>
<evidence type="ECO:0000313" key="2">
    <source>
        <dbReference type="EMBL" id="AES81856.1"/>
    </source>
</evidence>
<evidence type="ECO:0000313" key="4">
    <source>
        <dbReference type="Proteomes" id="UP000002051"/>
    </source>
</evidence>
<dbReference type="PaxDb" id="3880-AES81856"/>
<proteinExistence type="predicted"/>
<sequence length="54" mass="6193">MESSETKNGIRDKMVEELREKEYGERKGACKLKIKCFLCDNKGVELGKVDKATR</sequence>
<dbReference type="Proteomes" id="UP000002051">
    <property type="component" value="Unassembled WGS sequence"/>
</dbReference>
<dbReference type="EMBL" id="AC148995">
    <property type="protein sequence ID" value="ABD32792.1"/>
    <property type="molecule type" value="Genomic_DNA"/>
</dbReference>
<organism evidence="1">
    <name type="scientific">Medicago truncatula</name>
    <name type="common">Barrel medic</name>
    <name type="synonym">Medicago tribuloides</name>
    <dbReference type="NCBI Taxonomy" id="3880"/>
    <lineage>
        <taxon>Eukaryota</taxon>
        <taxon>Viridiplantae</taxon>
        <taxon>Streptophyta</taxon>
        <taxon>Embryophyta</taxon>
        <taxon>Tracheophyta</taxon>
        <taxon>Spermatophyta</taxon>
        <taxon>Magnoliopsida</taxon>
        <taxon>eudicotyledons</taxon>
        <taxon>Gunneridae</taxon>
        <taxon>Pentapetalae</taxon>
        <taxon>rosids</taxon>
        <taxon>fabids</taxon>
        <taxon>Fabales</taxon>
        <taxon>Fabaceae</taxon>
        <taxon>Papilionoideae</taxon>
        <taxon>50 kb inversion clade</taxon>
        <taxon>NPAAA clade</taxon>
        <taxon>Hologalegina</taxon>
        <taxon>IRL clade</taxon>
        <taxon>Trifolieae</taxon>
        <taxon>Medicago</taxon>
    </lineage>
</organism>
<gene>
    <name evidence="2" type="ordered locus">MTR_7g101320</name>
    <name evidence="1" type="ORF">MtrDRAFT_AC148995g6v2</name>
</gene>
<dbReference type="EnsemblPlants" id="AES81856">
    <property type="protein sequence ID" value="AES81856"/>
    <property type="gene ID" value="MTR_7g101320"/>
</dbReference>
<reference evidence="2 4" key="4">
    <citation type="journal article" date="2014" name="BMC Genomics">
        <title>An improved genome release (version Mt4.0) for the model legume Medicago truncatula.</title>
        <authorList>
            <person name="Tang H."/>
            <person name="Krishnakumar V."/>
            <person name="Bidwell S."/>
            <person name="Rosen B."/>
            <person name="Chan A."/>
            <person name="Zhou S."/>
            <person name="Gentzbittel L."/>
            <person name="Childs K.L."/>
            <person name="Yandell M."/>
            <person name="Gundlach H."/>
            <person name="Mayer K.F."/>
            <person name="Schwartz D.C."/>
            <person name="Town C.D."/>
        </authorList>
    </citation>
    <scope>GENOME REANNOTATION</scope>
    <source>
        <strain evidence="3 4">cv. Jemalong A17</strain>
    </source>
</reference>
<reference evidence="1" key="2">
    <citation type="submission" date="2007-03" db="EMBL/GenBank/DDBJ databases">
        <authorList>
            <consortium name="The International Medicago Genome Annotation Group"/>
        </authorList>
    </citation>
    <scope>NUCLEOTIDE SEQUENCE</scope>
</reference>
<name>Q2HV59_MEDTR</name>
<reference evidence="2 4" key="3">
    <citation type="journal article" date="2011" name="Nature">
        <title>The Medicago genome provides insight into the evolution of rhizobial symbioses.</title>
        <authorList>
            <person name="Young N.D."/>
            <person name="Debelle F."/>
            <person name="Oldroyd G.E."/>
            <person name="Geurts R."/>
            <person name="Cannon S.B."/>
            <person name="Udvardi M.K."/>
            <person name="Benedito V.A."/>
            <person name="Mayer K.F."/>
            <person name="Gouzy J."/>
            <person name="Schoof H."/>
            <person name="Van de Peer Y."/>
            <person name="Proost S."/>
            <person name="Cook D.R."/>
            <person name="Meyers B.C."/>
            <person name="Spannagl M."/>
            <person name="Cheung F."/>
            <person name="De Mita S."/>
            <person name="Krishnakumar V."/>
            <person name="Gundlach H."/>
            <person name="Zhou S."/>
            <person name="Mudge J."/>
            <person name="Bharti A.K."/>
            <person name="Murray J.D."/>
            <person name="Naoumkina M.A."/>
            <person name="Rosen B."/>
            <person name="Silverstein K.A."/>
            <person name="Tang H."/>
            <person name="Rombauts S."/>
            <person name="Zhao P.X."/>
            <person name="Zhou P."/>
            <person name="Barbe V."/>
            <person name="Bardou P."/>
            <person name="Bechner M."/>
            <person name="Bellec A."/>
            <person name="Berger A."/>
            <person name="Berges H."/>
            <person name="Bidwell S."/>
            <person name="Bisseling T."/>
            <person name="Choisne N."/>
            <person name="Couloux A."/>
            <person name="Denny R."/>
            <person name="Deshpande S."/>
            <person name="Dai X."/>
            <person name="Doyle J.J."/>
            <person name="Dudez A.M."/>
            <person name="Farmer A.D."/>
            <person name="Fouteau S."/>
            <person name="Franken C."/>
            <person name="Gibelin C."/>
            <person name="Gish J."/>
            <person name="Goldstein S."/>
            <person name="Gonzalez A.J."/>
            <person name="Green P.J."/>
            <person name="Hallab A."/>
            <person name="Hartog M."/>
            <person name="Hua A."/>
            <person name="Humphray S.J."/>
            <person name="Jeong D.H."/>
            <person name="Jing Y."/>
            <person name="Jocker A."/>
            <person name="Kenton S.M."/>
            <person name="Kim D.J."/>
            <person name="Klee K."/>
            <person name="Lai H."/>
            <person name="Lang C."/>
            <person name="Lin S."/>
            <person name="Macmil S.L."/>
            <person name="Magdelenat G."/>
            <person name="Matthews L."/>
            <person name="McCorrison J."/>
            <person name="Monaghan E.L."/>
            <person name="Mun J.H."/>
            <person name="Najar F.Z."/>
            <person name="Nicholson C."/>
            <person name="Noirot C."/>
            <person name="O'Bleness M."/>
            <person name="Paule C.R."/>
            <person name="Poulain J."/>
            <person name="Prion F."/>
            <person name="Qin B."/>
            <person name="Qu C."/>
            <person name="Retzel E.F."/>
            <person name="Riddle C."/>
            <person name="Sallet E."/>
            <person name="Samain S."/>
            <person name="Samson N."/>
            <person name="Sanders I."/>
            <person name="Saurat O."/>
            <person name="Scarpelli C."/>
            <person name="Schiex T."/>
            <person name="Segurens B."/>
            <person name="Severin A.J."/>
            <person name="Sherrier D.J."/>
            <person name="Shi R."/>
            <person name="Sims S."/>
            <person name="Singer S.R."/>
            <person name="Sinharoy S."/>
            <person name="Sterck L."/>
            <person name="Viollet A."/>
            <person name="Wang B.B."/>
            <person name="Wang K."/>
            <person name="Wang M."/>
            <person name="Wang X."/>
            <person name="Warfsmann J."/>
            <person name="Weissenbach J."/>
            <person name="White D.D."/>
            <person name="White J.D."/>
            <person name="Wiley G.B."/>
            <person name="Wincker P."/>
            <person name="Xing Y."/>
            <person name="Yang L."/>
            <person name="Yao Z."/>
            <person name="Ying F."/>
            <person name="Zhai J."/>
            <person name="Zhou L."/>
            <person name="Zuber A."/>
            <person name="Denarie J."/>
            <person name="Dixon R.A."/>
            <person name="May G.D."/>
            <person name="Schwartz D.C."/>
            <person name="Rogers J."/>
            <person name="Quetier F."/>
            <person name="Town C.D."/>
            <person name="Roe B.A."/>
        </authorList>
    </citation>
    <scope>NUCLEOTIDE SEQUENCE [LARGE SCALE GENOMIC DNA]</scope>
    <source>
        <strain evidence="2">A17</strain>
        <strain evidence="3 4">cv. Jemalong A17</strain>
    </source>
</reference>
<dbReference type="AlphaFoldDB" id="Q2HV59"/>
<reference evidence="1" key="1">
    <citation type="submission" date="2004-12" db="EMBL/GenBank/DDBJ databases">
        <authorList>
            <person name="Town C.D."/>
        </authorList>
    </citation>
    <scope>NUCLEOTIDE SEQUENCE</scope>
</reference>
<dbReference type="EMBL" id="CM001223">
    <property type="protein sequence ID" value="AES81856.1"/>
    <property type="molecule type" value="Genomic_DNA"/>
</dbReference>